<organism evidence="2 3">
    <name type="scientific">Dreissena polymorpha</name>
    <name type="common">Zebra mussel</name>
    <name type="synonym">Mytilus polymorpha</name>
    <dbReference type="NCBI Taxonomy" id="45954"/>
    <lineage>
        <taxon>Eukaryota</taxon>
        <taxon>Metazoa</taxon>
        <taxon>Spiralia</taxon>
        <taxon>Lophotrochozoa</taxon>
        <taxon>Mollusca</taxon>
        <taxon>Bivalvia</taxon>
        <taxon>Autobranchia</taxon>
        <taxon>Heteroconchia</taxon>
        <taxon>Euheterodonta</taxon>
        <taxon>Imparidentia</taxon>
        <taxon>Neoheterodontei</taxon>
        <taxon>Myida</taxon>
        <taxon>Dreissenoidea</taxon>
        <taxon>Dreissenidae</taxon>
        <taxon>Dreissena</taxon>
    </lineage>
</organism>
<reference evidence="2" key="2">
    <citation type="submission" date="2020-11" db="EMBL/GenBank/DDBJ databases">
        <authorList>
            <person name="McCartney M.A."/>
            <person name="Auch B."/>
            <person name="Kono T."/>
            <person name="Mallez S."/>
            <person name="Becker A."/>
            <person name="Gohl D.M."/>
            <person name="Silverstein K.A.T."/>
            <person name="Koren S."/>
            <person name="Bechman K.B."/>
            <person name="Herman A."/>
            <person name="Abrahante J.E."/>
            <person name="Garbe J."/>
        </authorList>
    </citation>
    <scope>NUCLEOTIDE SEQUENCE</scope>
    <source>
        <strain evidence="2">Duluth1</strain>
        <tissue evidence="2">Whole animal</tissue>
    </source>
</reference>
<dbReference type="InterPro" id="IPR003961">
    <property type="entry name" value="FN3_dom"/>
</dbReference>
<evidence type="ECO:0000259" key="1">
    <source>
        <dbReference type="PROSITE" id="PS50853"/>
    </source>
</evidence>
<comment type="caution">
    <text evidence="2">The sequence shown here is derived from an EMBL/GenBank/DDBJ whole genome shotgun (WGS) entry which is preliminary data.</text>
</comment>
<feature type="domain" description="Fibronectin type-III" evidence="1">
    <location>
        <begin position="67"/>
        <end position="167"/>
    </location>
</feature>
<dbReference type="PROSITE" id="PS50853">
    <property type="entry name" value="FN3"/>
    <property type="match status" value="1"/>
</dbReference>
<reference evidence="2" key="1">
    <citation type="journal article" date="2019" name="bioRxiv">
        <title>The Genome of the Zebra Mussel, Dreissena polymorpha: A Resource for Invasive Species Research.</title>
        <authorList>
            <person name="McCartney M.A."/>
            <person name="Auch B."/>
            <person name="Kono T."/>
            <person name="Mallez S."/>
            <person name="Zhang Y."/>
            <person name="Obille A."/>
            <person name="Becker A."/>
            <person name="Abrahante J.E."/>
            <person name="Garbe J."/>
            <person name="Badalamenti J.P."/>
            <person name="Herman A."/>
            <person name="Mangelson H."/>
            <person name="Liachko I."/>
            <person name="Sullivan S."/>
            <person name="Sone E.D."/>
            <person name="Koren S."/>
            <person name="Silverstein K.A.T."/>
            <person name="Beckman K.B."/>
            <person name="Gohl D.M."/>
        </authorList>
    </citation>
    <scope>NUCLEOTIDE SEQUENCE</scope>
    <source>
        <strain evidence="2">Duluth1</strain>
        <tissue evidence="2">Whole animal</tissue>
    </source>
</reference>
<proteinExistence type="predicted"/>
<dbReference type="SUPFAM" id="SSF49265">
    <property type="entry name" value="Fibronectin type III"/>
    <property type="match status" value="1"/>
</dbReference>
<dbReference type="InterPro" id="IPR013783">
    <property type="entry name" value="Ig-like_fold"/>
</dbReference>
<dbReference type="Proteomes" id="UP000828390">
    <property type="component" value="Unassembled WGS sequence"/>
</dbReference>
<accession>A0A9D4K9M0</accession>
<evidence type="ECO:0000313" key="2">
    <source>
        <dbReference type="EMBL" id="KAH3835510.1"/>
    </source>
</evidence>
<dbReference type="AlphaFoldDB" id="A0A9D4K9M0"/>
<keyword evidence="3" id="KW-1185">Reference proteome</keyword>
<sequence>MPRLLYNGPGFQYVIYWRRKGSTYWNENIEQHPKASMWEVSVNETYALYEIKRSYISGIQEKEPTVVPKDFRLDPTKPIGAHRAHFIWEAVDTSEEKIKGEFKGYKVNVLWQKGSSQMEGEDHDRPDVRAAIDGLPANTALRAQVSVMNTHYTGPSSQIIDFLTPEGGMTV</sequence>
<dbReference type="InterPro" id="IPR036116">
    <property type="entry name" value="FN3_sf"/>
</dbReference>
<dbReference type="Gene3D" id="2.60.40.10">
    <property type="entry name" value="Immunoglobulins"/>
    <property type="match status" value="1"/>
</dbReference>
<evidence type="ECO:0000313" key="3">
    <source>
        <dbReference type="Proteomes" id="UP000828390"/>
    </source>
</evidence>
<name>A0A9D4K9M0_DREPO</name>
<dbReference type="EMBL" id="JAIWYP010000004">
    <property type="protein sequence ID" value="KAH3835510.1"/>
    <property type="molecule type" value="Genomic_DNA"/>
</dbReference>
<gene>
    <name evidence="2" type="ORF">DPMN_108863</name>
</gene>
<protein>
    <recommendedName>
        <fullName evidence="1">Fibronectin type-III domain-containing protein</fullName>
    </recommendedName>
</protein>